<dbReference type="Gene3D" id="2.160.10.10">
    <property type="entry name" value="Hexapeptide repeat proteins"/>
    <property type="match status" value="1"/>
</dbReference>
<dbReference type="InterPro" id="IPR005908">
    <property type="entry name" value="G1P_thy_trans_l"/>
</dbReference>
<gene>
    <name evidence="2" type="ORF">AUJ66_00410</name>
</gene>
<dbReference type="Pfam" id="PF00483">
    <property type="entry name" value="NTP_transferase"/>
    <property type="match status" value="1"/>
</dbReference>
<evidence type="ECO:0000259" key="1">
    <source>
        <dbReference type="Pfam" id="PF00483"/>
    </source>
</evidence>
<dbReference type="NCBIfam" id="TIGR01208">
    <property type="entry name" value="rmlA_long"/>
    <property type="match status" value="1"/>
</dbReference>
<dbReference type="InterPro" id="IPR029044">
    <property type="entry name" value="Nucleotide-diphossugar_trans"/>
</dbReference>
<evidence type="ECO:0000313" key="3">
    <source>
        <dbReference type="Proteomes" id="UP000182278"/>
    </source>
</evidence>
<dbReference type="PANTHER" id="PTHR42883">
    <property type="entry name" value="GLUCOSE-1-PHOSPHATE THYMIDYLTRANSFERASE"/>
    <property type="match status" value="1"/>
</dbReference>
<reference evidence="2 3" key="1">
    <citation type="journal article" date="2016" name="Environ. Microbiol.">
        <title>Genomic resolution of a cold subsurface aquifer community provides metabolic insights for novel microbes adapted to high CO concentrations.</title>
        <authorList>
            <person name="Probst A.J."/>
            <person name="Castelle C.J."/>
            <person name="Singh A."/>
            <person name="Brown C.T."/>
            <person name="Anantharaman K."/>
            <person name="Sharon I."/>
            <person name="Hug L.A."/>
            <person name="Burstein D."/>
            <person name="Emerson J.B."/>
            <person name="Thomas B.C."/>
            <person name="Banfield J.F."/>
        </authorList>
    </citation>
    <scope>NUCLEOTIDE SEQUENCE [LARGE SCALE GENOMIC DNA]</scope>
    <source>
        <strain evidence="2">CG1_02_38_46</strain>
    </source>
</reference>
<protein>
    <submittedName>
        <fullName evidence="2">Glucose-1-phosphate thymidylyltransferase</fullName>
    </submittedName>
</protein>
<dbReference type="AlphaFoldDB" id="A0A1J4SJ86"/>
<keyword evidence="2" id="KW-0808">Transferase</keyword>
<feature type="domain" description="Nucleotidyl transferase" evidence="1">
    <location>
        <begin position="2"/>
        <end position="234"/>
    </location>
</feature>
<proteinExistence type="predicted"/>
<dbReference type="EMBL" id="MNUO01000005">
    <property type="protein sequence ID" value="OIN98706.1"/>
    <property type="molecule type" value="Genomic_DNA"/>
</dbReference>
<dbReference type="PANTHER" id="PTHR42883:SF2">
    <property type="entry name" value="THYMIDYLYLTRANSFERASE"/>
    <property type="match status" value="1"/>
</dbReference>
<dbReference type="Gene3D" id="3.90.550.10">
    <property type="entry name" value="Spore Coat Polysaccharide Biosynthesis Protein SpsA, Chain A"/>
    <property type="match status" value="1"/>
</dbReference>
<dbReference type="STRING" id="1817893.AUJ66_00410"/>
<name>A0A1J4SJ86_9BACT</name>
<dbReference type="Proteomes" id="UP000182278">
    <property type="component" value="Unassembled WGS sequence"/>
</dbReference>
<dbReference type="SUPFAM" id="SSF53448">
    <property type="entry name" value="Nucleotide-diphospho-sugar transferases"/>
    <property type="match status" value="1"/>
</dbReference>
<dbReference type="GO" id="GO:0016740">
    <property type="term" value="F:transferase activity"/>
    <property type="evidence" value="ECO:0007669"/>
    <property type="project" value="UniProtKB-KW"/>
</dbReference>
<accession>A0A1J4SJ86</accession>
<comment type="caution">
    <text evidence="2">The sequence shown here is derived from an EMBL/GenBank/DDBJ whole genome shotgun (WGS) entry which is preliminary data.</text>
</comment>
<sequence>MKALILSGGKGSRLRPITHTSAKQLIPIANKPILFYGLEAIRDAGIVDVGVIVGETGNEIKEALGNGSAWGLKLTYIEQESPLGLAHAVKIARGYLKKEPFVMFLGDNLIKDGIVPFVEEFKKNKPNALVLLARVKNPQDFGVAQLKGGKVINLEEKPKKPKTNLALVGVYLFDHTIFEAIRHIKPSWRNELEITDAISYLIHHGYEVHSHIINGWWKDTGKLEDLLEANRIMLDTLQSQVKGRVSKDSRLYGKVIIEKKASIVHSVIRGPATIGENTRIISSYIGPFTSVYHDAVIENSEIEHSIILEESKIENIGRIEDSLIGKSVVVCRHPRKPQAYRFMLGDSSQVGII</sequence>
<dbReference type="CDD" id="cd04189">
    <property type="entry name" value="G1P_TT_long"/>
    <property type="match status" value="1"/>
</dbReference>
<evidence type="ECO:0000313" key="2">
    <source>
        <dbReference type="EMBL" id="OIN98706.1"/>
    </source>
</evidence>
<organism evidence="2 3">
    <name type="scientific">Candidatus Desantisbacteria bacterium CG1_02_38_46</name>
    <dbReference type="NCBI Taxonomy" id="1817893"/>
    <lineage>
        <taxon>Bacteria</taxon>
        <taxon>Candidatus Desantisiibacteriota</taxon>
    </lineage>
</organism>
<dbReference type="InterPro" id="IPR005835">
    <property type="entry name" value="NTP_transferase_dom"/>
</dbReference>